<feature type="region of interest" description="Disordered" evidence="1">
    <location>
        <begin position="34"/>
        <end position="83"/>
    </location>
</feature>
<proteinExistence type="predicted"/>
<dbReference type="EMBL" id="JAUEPN010000002">
    <property type="protein sequence ID" value="KAK3299687.1"/>
    <property type="molecule type" value="Genomic_DNA"/>
</dbReference>
<dbReference type="RefSeq" id="XP_062663201.1">
    <property type="nucleotide sequence ID" value="XM_062803331.1"/>
</dbReference>
<keyword evidence="3" id="KW-1185">Reference proteome</keyword>
<protein>
    <submittedName>
        <fullName evidence="2">Uncharacterized protein</fullName>
    </submittedName>
</protein>
<dbReference type="Proteomes" id="UP001278766">
    <property type="component" value="Unassembled WGS sequence"/>
</dbReference>
<dbReference type="GeneID" id="87840279"/>
<feature type="region of interest" description="Disordered" evidence="1">
    <location>
        <begin position="242"/>
        <end position="263"/>
    </location>
</feature>
<name>A0AAE0LW26_9PEZI</name>
<dbReference type="AlphaFoldDB" id="A0AAE0LW26"/>
<feature type="compositionally biased region" description="Pro residues" evidence="1">
    <location>
        <begin position="35"/>
        <end position="45"/>
    </location>
</feature>
<reference evidence="2" key="1">
    <citation type="journal article" date="2023" name="Mol. Phylogenet. Evol.">
        <title>Genome-scale phylogeny and comparative genomics of the fungal order Sordariales.</title>
        <authorList>
            <person name="Hensen N."/>
            <person name="Bonometti L."/>
            <person name="Westerberg I."/>
            <person name="Brannstrom I.O."/>
            <person name="Guillou S."/>
            <person name="Cros-Aarteil S."/>
            <person name="Calhoun S."/>
            <person name="Haridas S."/>
            <person name="Kuo A."/>
            <person name="Mondo S."/>
            <person name="Pangilinan J."/>
            <person name="Riley R."/>
            <person name="LaButti K."/>
            <person name="Andreopoulos B."/>
            <person name="Lipzen A."/>
            <person name="Chen C."/>
            <person name="Yan M."/>
            <person name="Daum C."/>
            <person name="Ng V."/>
            <person name="Clum A."/>
            <person name="Steindorff A."/>
            <person name="Ohm R.A."/>
            <person name="Martin F."/>
            <person name="Silar P."/>
            <person name="Natvig D.O."/>
            <person name="Lalanne C."/>
            <person name="Gautier V."/>
            <person name="Ament-Velasquez S.L."/>
            <person name="Kruys A."/>
            <person name="Hutchinson M.I."/>
            <person name="Powell A.J."/>
            <person name="Barry K."/>
            <person name="Miller A.N."/>
            <person name="Grigoriev I.V."/>
            <person name="Debuchy R."/>
            <person name="Gladieux P."/>
            <person name="Hiltunen Thoren M."/>
            <person name="Johannesson H."/>
        </authorList>
    </citation>
    <scope>NUCLEOTIDE SEQUENCE</scope>
    <source>
        <strain evidence="2">CBS 168.71</strain>
    </source>
</reference>
<gene>
    <name evidence="2" type="ORF">B0H64DRAFT_389285</name>
</gene>
<sequence>MSSLSDFPWSPPEGPERPVLPYACALTVTITEHIPPQPSGLPIKPPCDTSDEHPKTLTQTEVTVTSPPLEANLDNDTDGAAPREPTKATLILDRPIVMKDGWGPQVVLCTVTPQDGHGKPFQAVAKIFDPLYYSSENQNPPEQPVATALEADSDYSTEAAAYVRRQKTGQMGAFAPKYYGSWTLSLPIGHCGVQHERRIRLLLVEYIDGVCMRNEGHKVPFKVPHTTWTPVEELVRLMHKGLNRAPPGPPGAPGQPIQWRPFK</sequence>
<reference evidence="2" key="2">
    <citation type="submission" date="2023-06" db="EMBL/GenBank/DDBJ databases">
        <authorList>
            <consortium name="Lawrence Berkeley National Laboratory"/>
            <person name="Haridas S."/>
            <person name="Hensen N."/>
            <person name="Bonometti L."/>
            <person name="Westerberg I."/>
            <person name="Brannstrom I.O."/>
            <person name="Guillou S."/>
            <person name="Cros-Aarteil S."/>
            <person name="Calhoun S."/>
            <person name="Kuo A."/>
            <person name="Mondo S."/>
            <person name="Pangilinan J."/>
            <person name="Riley R."/>
            <person name="Labutti K."/>
            <person name="Andreopoulos B."/>
            <person name="Lipzen A."/>
            <person name="Chen C."/>
            <person name="Yanf M."/>
            <person name="Daum C."/>
            <person name="Ng V."/>
            <person name="Clum A."/>
            <person name="Steindorff A."/>
            <person name="Ohm R."/>
            <person name="Martin F."/>
            <person name="Silar P."/>
            <person name="Natvig D."/>
            <person name="Lalanne C."/>
            <person name="Gautier V."/>
            <person name="Ament-Velasquez S.L."/>
            <person name="Kruys A."/>
            <person name="Hutchinson M.I."/>
            <person name="Powell A.J."/>
            <person name="Barry K."/>
            <person name="Miller A.N."/>
            <person name="Grigoriev I.V."/>
            <person name="Debuchy R."/>
            <person name="Gladieux P."/>
            <person name="Thoren M.H."/>
            <person name="Johannesson H."/>
        </authorList>
    </citation>
    <scope>NUCLEOTIDE SEQUENCE</scope>
    <source>
        <strain evidence="2">CBS 168.71</strain>
    </source>
</reference>
<evidence type="ECO:0000313" key="2">
    <source>
        <dbReference type="EMBL" id="KAK3299687.1"/>
    </source>
</evidence>
<feature type="compositionally biased region" description="Polar residues" evidence="1">
    <location>
        <begin position="56"/>
        <end position="66"/>
    </location>
</feature>
<comment type="caution">
    <text evidence="2">The sequence shown here is derived from an EMBL/GenBank/DDBJ whole genome shotgun (WGS) entry which is preliminary data.</text>
</comment>
<evidence type="ECO:0000313" key="3">
    <source>
        <dbReference type="Proteomes" id="UP001278766"/>
    </source>
</evidence>
<evidence type="ECO:0000256" key="1">
    <source>
        <dbReference type="SAM" id="MobiDB-lite"/>
    </source>
</evidence>
<organism evidence="2 3">
    <name type="scientific">Chaetomium fimeti</name>
    <dbReference type="NCBI Taxonomy" id="1854472"/>
    <lineage>
        <taxon>Eukaryota</taxon>
        <taxon>Fungi</taxon>
        <taxon>Dikarya</taxon>
        <taxon>Ascomycota</taxon>
        <taxon>Pezizomycotina</taxon>
        <taxon>Sordariomycetes</taxon>
        <taxon>Sordariomycetidae</taxon>
        <taxon>Sordariales</taxon>
        <taxon>Chaetomiaceae</taxon>
        <taxon>Chaetomium</taxon>
    </lineage>
</organism>
<accession>A0AAE0LW26</accession>